<organism evidence="3 4">
    <name type="scientific">Cyclotella atomus</name>
    <dbReference type="NCBI Taxonomy" id="382360"/>
    <lineage>
        <taxon>Eukaryota</taxon>
        <taxon>Sar</taxon>
        <taxon>Stramenopiles</taxon>
        <taxon>Ochrophyta</taxon>
        <taxon>Bacillariophyta</taxon>
        <taxon>Coscinodiscophyceae</taxon>
        <taxon>Thalassiosirophycidae</taxon>
        <taxon>Stephanodiscales</taxon>
        <taxon>Stephanodiscaceae</taxon>
        <taxon>Cyclotella</taxon>
    </lineage>
</organism>
<evidence type="ECO:0000256" key="1">
    <source>
        <dbReference type="SAM" id="MobiDB-lite"/>
    </source>
</evidence>
<dbReference type="EMBL" id="JALLPJ020000011">
    <property type="protein sequence ID" value="KAL3805200.1"/>
    <property type="molecule type" value="Genomic_DNA"/>
</dbReference>
<reference evidence="3 4" key="1">
    <citation type="submission" date="2024-10" db="EMBL/GenBank/DDBJ databases">
        <title>Updated reference genomes for cyclostephanoid diatoms.</title>
        <authorList>
            <person name="Roberts W.R."/>
            <person name="Alverson A.J."/>
        </authorList>
    </citation>
    <scope>NUCLEOTIDE SEQUENCE [LARGE SCALE GENOMIC DNA]</scope>
    <source>
        <strain evidence="3 4">AJA010-31</strain>
    </source>
</reference>
<keyword evidence="2" id="KW-0812">Transmembrane</keyword>
<evidence type="ECO:0000313" key="3">
    <source>
        <dbReference type="EMBL" id="KAL3805200.1"/>
    </source>
</evidence>
<keyword evidence="4" id="KW-1185">Reference proteome</keyword>
<evidence type="ECO:0000256" key="2">
    <source>
        <dbReference type="SAM" id="Phobius"/>
    </source>
</evidence>
<dbReference type="AlphaFoldDB" id="A0ABD3R9M1"/>
<keyword evidence="2" id="KW-1133">Transmembrane helix</keyword>
<evidence type="ECO:0000313" key="4">
    <source>
        <dbReference type="Proteomes" id="UP001530400"/>
    </source>
</evidence>
<protein>
    <submittedName>
        <fullName evidence="3">Uncharacterized protein</fullName>
    </submittedName>
</protein>
<keyword evidence="2" id="KW-0472">Membrane</keyword>
<feature type="compositionally biased region" description="Low complexity" evidence="1">
    <location>
        <begin position="21"/>
        <end position="30"/>
    </location>
</feature>
<sequence length="462" mass="51421">MRSRNYCLLVAALDRTLAASGSSNFASSGARDQSRRTSTPLTAFSSPFATPIRGADIPCRKVYPSLYLNVNQDYLSSLTNADADEEECTADDCLLTPQIYATSDDAEHKVEDNIFSKASSAFESTDFEHEPHLSPELEDAEAAYEIAAIANAAHAFAESAEKESKQSMEAMLEREKEMAWIQNHQEDEVAPFFLSPKVNLAERNQRALLEARLDMDRKAKVAAAKKNEELQRSLLAARFAMEKKSKDILDAESNELRSEWMESEALAAAMGGEHTTTLGLASAAAFQAGVSIEKTESYDTEEIDTPVSKLASTAERMILGEDIALDIALIEEAEEHDTDGQQANAEQIQQKKSISEINQWRQDYVQEIRNYMQKKAAEQTQHRLSRKNKTAVEVVSSSDSASENTGTTIASFKSENNAVKRALDNGLIRRMRQRRRLIITALVMVLTRRLVLAWWGNALRLI</sequence>
<proteinExistence type="predicted"/>
<feature type="region of interest" description="Disordered" evidence="1">
    <location>
        <begin position="378"/>
        <end position="409"/>
    </location>
</feature>
<accession>A0ABD3R9M1</accession>
<name>A0ABD3R9M1_9STRA</name>
<comment type="caution">
    <text evidence="3">The sequence shown here is derived from an EMBL/GenBank/DDBJ whole genome shotgun (WGS) entry which is preliminary data.</text>
</comment>
<feature type="transmembrane region" description="Helical" evidence="2">
    <location>
        <begin position="437"/>
        <end position="456"/>
    </location>
</feature>
<dbReference type="Proteomes" id="UP001530400">
    <property type="component" value="Unassembled WGS sequence"/>
</dbReference>
<gene>
    <name evidence="3" type="ORF">ACHAWO_007188</name>
</gene>
<feature type="compositionally biased region" description="Low complexity" evidence="1">
    <location>
        <begin position="391"/>
        <end position="403"/>
    </location>
</feature>
<feature type="region of interest" description="Disordered" evidence="1">
    <location>
        <begin position="21"/>
        <end position="42"/>
    </location>
</feature>